<comment type="caution">
    <text evidence="1">The sequence shown here is derived from an EMBL/GenBank/DDBJ whole genome shotgun (WGS) entry which is preliminary data.</text>
</comment>
<evidence type="ECO:0000313" key="2">
    <source>
        <dbReference type="Proteomes" id="UP000632849"/>
    </source>
</evidence>
<dbReference type="RefSeq" id="WP_190040398.1">
    <property type="nucleotide sequence ID" value="NZ_BNBE01000001.1"/>
</dbReference>
<accession>A0A919BAW7</accession>
<reference evidence="1" key="1">
    <citation type="journal article" date="2014" name="Int. J. Syst. Evol. Microbiol.">
        <title>Complete genome sequence of Corynebacterium casei LMG S-19264T (=DSM 44701T), isolated from a smear-ripened cheese.</title>
        <authorList>
            <consortium name="US DOE Joint Genome Institute (JGI-PGF)"/>
            <person name="Walter F."/>
            <person name="Albersmeier A."/>
            <person name="Kalinowski J."/>
            <person name="Ruckert C."/>
        </authorList>
    </citation>
    <scope>NUCLEOTIDE SEQUENCE</scope>
    <source>
        <strain evidence="1">JCM 4122</strain>
    </source>
</reference>
<name>A0A919BAW7_STRFL</name>
<dbReference type="EMBL" id="BNBE01000001">
    <property type="protein sequence ID" value="GHF76959.1"/>
    <property type="molecule type" value="Genomic_DNA"/>
</dbReference>
<proteinExistence type="predicted"/>
<protein>
    <submittedName>
        <fullName evidence="1">Uncharacterized protein</fullName>
    </submittedName>
</protein>
<gene>
    <name evidence="1" type="ORF">GCM10017667_00250</name>
</gene>
<keyword evidence="2" id="KW-1185">Reference proteome</keyword>
<sequence length="66" mass="6783">MPKPTLRGRLVAAVHTAGARVAGDKGTKAAGAITATLLGVEIVECGPTCGDHCAGYEHVDTLRRLK</sequence>
<dbReference type="Proteomes" id="UP000632849">
    <property type="component" value="Unassembled WGS sequence"/>
</dbReference>
<reference evidence="1" key="2">
    <citation type="submission" date="2020-09" db="EMBL/GenBank/DDBJ databases">
        <authorList>
            <person name="Sun Q."/>
            <person name="Ohkuma M."/>
        </authorList>
    </citation>
    <scope>NUCLEOTIDE SEQUENCE</scope>
    <source>
        <strain evidence="1">JCM 4122</strain>
    </source>
</reference>
<evidence type="ECO:0000313" key="1">
    <source>
        <dbReference type="EMBL" id="GHF76959.1"/>
    </source>
</evidence>
<organism evidence="1 2">
    <name type="scientific">Streptomyces filamentosus</name>
    <name type="common">Streptomyces roseosporus</name>
    <dbReference type="NCBI Taxonomy" id="67294"/>
    <lineage>
        <taxon>Bacteria</taxon>
        <taxon>Bacillati</taxon>
        <taxon>Actinomycetota</taxon>
        <taxon>Actinomycetes</taxon>
        <taxon>Kitasatosporales</taxon>
        <taxon>Streptomycetaceae</taxon>
        <taxon>Streptomyces</taxon>
    </lineage>
</organism>
<dbReference type="AlphaFoldDB" id="A0A919BAW7"/>